<organism evidence="2 3">
    <name type="scientific">Amantichitinum ursilacus</name>
    <dbReference type="NCBI Taxonomy" id="857265"/>
    <lineage>
        <taxon>Bacteria</taxon>
        <taxon>Pseudomonadati</taxon>
        <taxon>Pseudomonadota</taxon>
        <taxon>Betaproteobacteria</taxon>
        <taxon>Neisseriales</taxon>
        <taxon>Chitinibacteraceae</taxon>
        <taxon>Amantichitinum</taxon>
    </lineage>
</organism>
<dbReference type="AlphaFoldDB" id="A0A0N0GPF4"/>
<dbReference type="STRING" id="857265.WG78_07910"/>
<protein>
    <submittedName>
        <fullName evidence="2">Uncharacterized protein</fullName>
    </submittedName>
</protein>
<keyword evidence="1" id="KW-0472">Membrane</keyword>
<evidence type="ECO:0000256" key="1">
    <source>
        <dbReference type="SAM" id="Phobius"/>
    </source>
</evidence>
<proteinExistence type="predicted"/>
<keyword evidence="1" id="KW-0812">Transmembrane</keyword>
<keyword evidence="3" id="KW-1185">Reference proteome</keyword>
<name>A0A0N0GPF4_9NEIS</name>
<reference evidence="2 3" key="1">
    <citation type="submission" date="2015-07" db="EMBL/GenBank/DDBJ databases">
        <title>Draft genome sequence of the Amantichitinum ursilacus IGB-41, a new chitin-degrading bacterium.</title>
        <authorList>
            <person name="Kirstahler P."/>
            <person name="Guenther M."/>
            <person name="Grumaz C."/>
            <person name="Rupp S."/>
            <person name="Zibek S."/>
            <person name="Sohn K."/>
        </authorList>
    </citation>
    <scope>NUCLEOTIDE SEQUENCE [LARGE SCALE GENOMIC DNA]</scope>
    <source>
        <strain evidence="2 3">IGB-41</strain>
    </source>
</reference>
<accession>A0A0N0GPF4</accession>
<keyword evidence="1" id="KW-1133">Transmembrane helix</keyword>
<feature type="transmembrane region" description="Helical" evidence="1">
    <location>
        <begin position="50"/>
        <end position="72"/>
    </location>
</feature>
<feature type="transmembrane region" description="Helical" evidence="1">
    <location>
        <begin position="12"/>
        <end position="44"/>
    </location>
</feature>
<evidence type="ECO:0000313" key="3">
    <source>
        <dbReference type="Proteomes" id="UP000037939"/>
    </source>
</evidence>
<dbReference type="Proteomes" id="UP000037939">
    <property type="component" value="Unassembled WGS sequence"/>
</dbReference>
<evidence type="ECO:0000313" key="2">
    <source>
        <dbReference type="EMBL" id="KPC53752.1"/>
    </source>
</evidence>
<gene>
    <name evidence="2" type="ORF">WG78_07910</name>
</gene>
<sequence>MTEPRKSTLQRICFAVWLGLKALLLLLCALITLGSGLCALQPLFDGAGGGLVFAVIGTASAVSFGLACFALARSIRRGWRDQTQMDATDPDQ</sequence>
<dbReference type="RefSeq" id="WP_053937247.1">
    <property type="nucleotide sequence ID" value="NZ_LAQT01000005.1"/>
</dbReference>
<dbReference type="EMBL" id="LAQT01000005">
    <property type="protein sequence ID" value="KPC53752.1"/>
    <property type="molecule type" value="Genomic_DNA"/>
</dbReference>
<comment type="caution">
    <text evidence="2">The sequence shown here is derived from an EMBL/GenBank/DDBJ whole genome shotgun (WGS) entry which is preliminary data.</text>
</comment>